<dbReference type="CDD" id="cd09736">
    <property type="entry name" value="Csy2_I-F"/>
    <property type="match status" value="1"/>
</dbReference>
<reference evidence="1 2" key="1">
    <citation type="submission" date="2015-06" db="EMBL/GenBank/DDBJ databases">
        <title>Genome sequencing of Cronobacter sp. strain DJ34 isolated from petroleum contaminated sludge of Duliajan Oil Fields, Assam, India.</title>
        <authorList>
            <person name="Pal S."/>
            <person name="Banerjee T.D."/>
            <person name="Roy A."/>
            <person name="Sar P."/>
            <person name="Kazy S.K."/>
        </authorList>
    </citation>
    <scope>NUCLEOTIDE SEQUENCE [LARGE SCALE GENOMIC DNA]</scope>
    <source>
        <strain evidence="1 2">DJ34</strain>
    </source>
</reference>
<dbReference type="AlphaFoldDB" id="A0A0J8VNK8"/>
<name>A0A0J8VNK8_9ENTR</name>
<dbReference type="InterPro" id="IPR013398">
    <property type="entry name" value="CRISPR-assoc_prot_Csy2"/>
</dbReference>
<dbReference type="RefSeq" id="WP_048887700.1">
    <property type="nucleotide sequence ID" value="NZ_LFEJ01000012.1"/>
</dbReference>
<evidence type="ECO:0000313" key="1">
    <source>
        <dbReference type="EMBL" id="KMV35083.1"/>
    </source>
</evidence>
<dbReference type="NCBIfam" id="TIGR02565">
    <property type="entry name" value="cas_Csy2"/>
    <property type="match status" value="1"/>
</dbReference>
<evidence type="ECO:0000313" key="2">
    <source>
        <dbReference type="Proteomes" id="UP000037315"/>
    </source>
</evidence>
<keyword evidence="2" id="KW-1185">Reference proteome</keyword>
<dbReference type="Pfam" id="PF09614">
    <property type="entry name" value="Cas_Csy2"/>
    <property type="match status" value="1"/>
</dbReference>
<sequence>MSTLILLPHLRIENANTVAGLTWGFPAITHFLGYMHALSRKLALSHGLTLTGCGVICHQHQVHAYSSGRDYQFALTRNPLTREGKTASFNEEGRMHLTVSLLLECHGEILHGDQGKSALEAHLQSLCQTQRLAGGTVTGLGGVKVIPRPQTDAERRRLLFRLLPGYALIDRSPWLEEHHQKRLSQDPQATLLDAWLDFAALKIESQPGAANEASGDVPWNYVSKPQRGYLVPLMIGYQRISECFVPGDVANARDTRTPFAYVEPVYGVGEWRGLHRIHSLDEMFWRYRTTDTGYYCCGVMPAEETTSQDDEINYE</sequence>
<accession>A0A0J8VNK8</accession>
<comment type="caution">
    <text evidence="1">The sequence shown here is derived from an EMBL/GenBank/DDBJ whole genome shotgun (WGS) entry which is preliminary data.</text>
</comment>
<dbReference type="EMBL" id="LFEJ01000012">
    <property type="protein sequence ID" value="KMV35083.1"/>
    <property type="molecule type" value="Genomic_DNA"/>
</dbReference>
<protein>
    <submittedName>
        <fullName evidence="1">CRISPR-associated protein</fullName>
    </submittedName>
</protein>
<proteinExistence type="predicted"/>
<organism evidence="1 2">
    <name type="scientific">Franconibacter pulveris</name>
    <dbReference type="NCBI Taxonomy" id="435910"/>
    <lineage>
        <taxon>Bacteria</taxon>
        <taxon>Pseudomonadati</taxon>
        <taxon>Pseudomonadota</taxon>
        <taxon>Gammaproteobacteria</taxon>
        <taxon>Enterobacterales</taxon>
        <taxon>Enterobacteriaceae</taxon>
        <taxon>Franconibacter</taxon>
    </lineage>
</organism>
<dbReference type="Proteomes" id="UP000037315">
    <property type="component" value="Unassembled WGS sequence"/>
</dbReference>
<dbReference type="PATRIC" id="fig|1656095.3.peg.3485"/>
<dbReference type="OrthoDB" id="1550641at2"/>
<gene>
    <name evidence="1" type="ORF">ACH50_07505</name>
</gene>